<evidence type="ECO:0000259" key="2">
    <source>
        <dbReference type="Pfam" id="PF00144"/>
    </source>
</evidence>
<dbReference type="Pfam" id="PF00144">
    <property type="entry name" value="Beta-lactamase"/>
    <property type="match status" value="1"/>
</dbReference>
<evidence type="ECO:0000313" key="3">
    <source>
        <dbReference type="EMBL" id="RRJ82408.1"/>
    </source>
</evidence>
<dbReference type="GO" id="GO:0016787">
    <property type="term" value="F:hydrolase activity"/>
    <property type="evidence" value="ECO:0007669"/>
    <property type="project" value="UniProtKB-KW"/>
</dbReference>
<feature type="domain" description="Beta-lactamase-related" evidence="2">
    <location>
        <begin position="128"/>
        <end position="429"/>
    </location>
</feature>
<dbReference type="EMBL" id="QWEZ01000002">
    <property type="protein sequence ID" value="RRJ82408.1"/>
    <property type="molecule type" value="Genomic_DNA"/>
</dbReference>
<dbReference type="Gene3D" id="3.40.710.10">
    <property type="entry name" value="DD-peptidase/beta-lactamase superfamily"/>
    <property type="match status" value="1"/>
</dbReference>
<gene>
    <name evidence="3" type="ORF">D0544_11045</name>
</gene>
<accession>A0A3P3VKK8</accession>
<proteinExistence type="predicted"/>
<sequence>MNTTMKTTMRFKLVNTLSLFFITAAPLATAAVDVTKTRDGYTLEQSQTYSSATGYKELLGGDSVTSWWAENISRTMLTAVLPNRLPASTFETDLDEWPLKLEAVTADTHLGEITLSEAINDPRAAVKAMIILHKGKVVFETYPGLHPANSHLWASVAKPTAALLIEQLIDEGKLNDSDRVDTYLPDFAGTALGETTVQQLLDMVPGSDTHDSPSTRRDPDSVATRYYRAEFDEAYKDGKVETVREILQGAGRTGPAGERFEYSSGITQMLVFIAEAVTNQSWSDAFDERVWSHVRADGALQVHLAPDGMAMAHGIVSSRLRDLARYGLLYTPYWSQVADKQVVSDAAMARIVNAEHNREAYAKGDGQRFTPLLGEAPVANSRQWDAIYADGGMFKGGLFGQGLYVSPEEGIVIAYYSTAPASPLHRFVRPLSKALTQE</sequence>
<evidence type="ECO:0000256" key="1">
    <source>
        <dbReference type="SAM" id="SignalP"/>
    </source>
</evidence>
<feature type="signal peptide" evidence="1">
    <location>
        <begin position="1"/>
        <end position="30"/>
    </location>
</feature>
<dbReference type="InterPro" id="IPR050789">
    <property type="entry name" value="Diverse_Enzym_Activities"/>
</dbReference>
<keyword evidence="3" id="KW-0378">Hydrolase</keyword>
<dbReference type="InterPro" id="IPR001466">
    <property type="entry name" value="Beta-lactam-related"/>
</dbReference>
<dbReference type="InterPro" id="IPR012338">
    <property type="entry name" value="Beta-lactam/transpept-like"/>
</dbReference>
<dbReference type="Proteomes" id="UP000280792">
    <property type="component" value="Unassembled WGS sequence"/>
</dbReference>
<reference evidence="3 4" key="2">
    <citation type="submission" date="2018-12" db="EMBL/GenBank/DDBJ databases">
        <title>Simiduia agarivorans gen. nov., sp. nov., a marine, agarolytic bacterium isolated from shallow coastal water from Keelung, Taiwan.</title>
        <authorList>
            <person name="Shieh W.Y."/>
        </authorList>
    </citation>
    <scope>NUCLEOTIDE SEQUENCE [LARGE SCALE GENOMIC DNA]</scope>
    <source>
        <strain evidence="3 4">GTF-13</strain>
    </source>
</reference>
<keyword evidence="1" id="KW-0732">Signal</keyword>
<protein>
    <submittedName>
        <fullName evidence="3">Class A beta-lactamase-related serine hydrolase</fullName>
    </submittedName>
</protein>
<keyword evidence="4" id="KW-1185">Reference proteome</keyword>
<dbReference type="AlphaFoldDB" id="A0A3P3VKK8"/>
<name>A0A3P3VKK8_9GAMM</name>
<feature type="chain" id="PRO_5018101520" evidence="1">
    <location>
        <begin position="31"/>
        <end position="438"/>
    </location>
</feature>
<evidence type="ECO:0000313" key="4">
    <source>
        <dbReference type="Proteomes" id="UP000280792"/>
    </source>
</evidence>
<dbReference type="SUPFAM" id="SSF56601">
    <property type="entry name" value="beta-lactamase/transpeptidase-like"/>
    <property type="match status" value="1"/>
</dbReference>
<dbReference type="PANTHER" id="PTHR43283:SF7">
    <property type="entry name" value="BETA-LACTAMASE-RELATED DOMAIN-CONTAINING PROTEIN"/>
    <property type="match status" value="1"/>
</dbReference>
<organism evidence="3 4">
    <name type="scientific">Aestuariirhabdus litorea</name>
    <dbReference type="NCBI Taxonomy" id="2528527"/>
    <lineage>
        <taxon>Bacteria</taxon>
        <taxon>Pseudomonadati</taxon>
        <taxon>Pseudomonadota</taxon>
        <taxon>Gammaproteobacteria</taxon>
        <taxon>Oceanospirillales</taxon>
        <taxon>Aestuariirhabdaceae</taxon>
        <taxon>Aestuariirhabdus</taxon>
    </lineage>
</organism>
<dbReference type="PANTHER" id="PTHR43283">
    <property type="entry name" value="BETA-LACTAMASE-RELATED"/>
    <property type="match status" value="1"/>
</dbReference>
<reference evidence="3 4" key="1">
    <citation type="submission" date="2018-08" db="EMBL/GenBank/DDBJ databases">
        <authorList>
            <person name="Khan S.A."/>
        </authorList>
    </citation>
    <scope>NUCLEOTIDE SEQUENCE [LARGE SCALE GENOMIC DNA]</scope>
    <source>
        <strain evidence="3 4">GTF-13</strain>
    </source>
</reference>
<comment type="caution">
    <text evidence="3">The sequence shown here is derived from an EMBL/GenBank/DDBJ whole genome shotgun (WGS) entry which is preliminary data.</text>
</comment>